<gene>
    <name evidence="7" type="ORF">NE619_16265</name>
</gene>
<dbReference type="Gene3D" id="3.40.50.300">
    <property type="entry name" value="P-loop containing nucleotide triphosphate hydrolases"/>
    <property type="match status" value="1"/>
</dbReference>
<evidence type="ECO:0000256" key="3">
    <source>
        <dbReference type="ARBA" id="ARBA00023015"/>
    </source>
</evidence>
<dbReference type="SUPFAM" id="SSF46689">
    <property type="entry name" value="Homeodomain-like"/>
    <property type="match status" value="1"/>
</dbReference>
<dbReference type="EMBL" id="JANFXK010000024">
    <property type="protein sequence ID" value="MCQ4638286.1"/>
    <property type="molecule type" value="Genomic_DNA"/>
</dbReference>
<dbReference type="InterPro" id="IPR002197">
    <property type="entry name" value="HTH_Fis"/>
</dbReference>
<keyword evidence="1" id="KW-0547">Nucleotide-binding</keyword>
<dbReference type="InterPro" id="IPR027417">
    <property type="entry name" value="P-loop_NTPase"/>
</dbReference>
<dbReference type="PRINTS" id="PR01590">
    <property type="entry name" value="HTHFIS"/>
</dbReference>
<name>A0ABT1RSV3_9FIRM</name>
<protein>
    <submittedName>
        <fullName evidence="7">Sigma 54-interacting transcriptional regulator</fullName>
    </submittedName>
</protein>
<dbReference type="InterPro" id="IPR002078">
    <property type="entry name" value="Sigma_54_int"/>
</dbReference>
<dbReference type="InterPro" id="IPR029016">
    <property type="entry name" value="GAF-like_dom_sf"/>
</dbReference>
<dbReference type="InterPro" id="IPR025944">
    <property type="entry name" value="Sigma_54_int_dom_CS"/>
</dbReference>
<dbReference type="PROSITE" id="PS00675">
    <property type="entry name" value="SIGMA54_INTERACT_1"/>
    <property type="match status" value="1"/>
</dbReference>
<dbReference type="CDD" id="cd00130">
    <property type="entry name" value="PAS"/>
    <property type="match status" value="1"/>
</dbReference>
<keyword evidence="3" id="KW-0805">Transcription regulation</keyword>
<evidence type="ECO:0000256" key="4">
    <source>
        <dbReference type="ARBA" id="ARBA00023125"/>
    </source>
</evidence>
<keyword evidence="5" id="KW-0804">Transcription</keyword>
<dbReference type="Gene3D" id="3.30.450.40">
    <property type="match status" value="1"/>
</dbReference>
<dbReference type="SUPFAM" id="SSF52540">
    <property type="entry name" value="P-loop containing nucleoside triphosphate hydrolases"/>
    <property type="match status" value="1"/>
</dbReference>
<dbReference type="CDD" id="cd00009">
    <property type="entry name" value="AAA"/>
    <property type="match status" value="1"/>
</dbReference>
<dbReference type="Gene3D" id="1.10.8.60">
    <property type="match status" value="1"/>
</dbReference>
<comment type="caution">
    <text evidence="7">The sequence shown here is derived from an EMBL/GenBank/DDBJ whole genome shotgun (WGS) entry which is preliminary data.</text>
</comment>
<dbReference type="PANTHER" id="PTHR32071:SF57">
    <property type="entry name" value="C4-DICARBOXYLATE TRANSPORT TRANSCRIPTIONAL REGULATORY PROTEIN DCTD"/>
    <property type="match status" value="1"/>
</dbReference>
<sequence>MEKITQDYFDVIGTYWNKYVKEKEPLPRSLDTIRPEILDSWRRSLEYQVSPFEMKHFILSRQELDYVLKENKHLISIAHDHMQKLYFYVKGTNFALALVNKDGCVIDLLADDELIQKKAHNTGLELGCLRSEKIVGTSGIAICLALGAPYAVYGKEHFIQTHHDYICCAAPIYGQNKELIGCLALIGPYKLVPAHSLGMITAAADGVEKELRLKMAYEEMSEINSKLQFTLNSLSSGILLINRIGRITQYNEKASEILNISYDLLNVHINEIFSDMNTVEEILYTKNSIYNKEATVNNSSGNTITVMLNVVCNSHDATNIILKFDRIETVHKLVNKIGGFTAKYTFDSIIGQSSCIEGVKNMGRLAAKNDSNLLILGESGTGKDVLAQAVHNASRRYEGPFIAINCASLPKGLIESELFGYETGAFTGANKSGNPGKFELADGGTLFLDEIGDMPLELQATLLRVLQNKEIIRIGGKKPKAVDVRIIAATNTDLAAAVKEKLFRSDLYYRLNVLSIEMPPLRERKEDIPLLIDYFVGLHGSGEIHINPLTSEIRQKCNDYSWPGNVRELENVVERLLITAGNDTIPVEQLFNSLLRTDFTKNISPLVGSFDGKPEENLSCPQSDTSFDSPAKEYSRIVAVLREEHGHVASAAQRLGIPKRTLYRKIKKYNLDLESYRKW</sequence>
<dbReference type="PANTHER" id="PTHR32071">
    <property type="entry name" value="TRANSCRIPTIONAL REGULATORY PROTEIN"/>
    <property type="match status" value="1"/>
</dbReference>
<dbReference type="InterPro" id="IPR025943">
    <property type="entry name" value="Sigma_54_int_dom_ATP-bd_2"/>
</dbReference>
<dbReference type="InterPro" id="IPR003593">
    <property type="entry name" value="AAA+_ATPase"/>
</dbReference>
<evidence type="ECO:0000256" key="1">
    <source>
        <dbReference type="ARBA" id="ARBA00022741"/>
    </source>
</evidence>
<dbReference type="InterPro" id="IPR025662">
    <property type="entry name" value="Sigma_54_int_dom_ATP-bd_1"/>
</dbReference>
<keyword evidence="8" id="KW-1185">Reference proteome</keyword>
<dbReference type="InterPro" id="IPR000014">
    <property type="entry name" value="PAS"/>
</dbReference>
<dbReference type="SMART" id="SM00382">
    <property type="entry name" value="AAA"/>
    <property type="match status" value="1"/>
</dbReference>
<dbReference type="PROSITE" id="PS00676">
    <property type="entry name" value="SIGMA54_INTERACT_2"/>
    <property type="match status" value="1"/>
</dbReference>
<dbReference type="PROSITE" id="PS00688">
    <property type="entry name" value="SIGMA54_INTERACT_3"/>
    <property type="match status" value="1"/>
</dbReference>
<dbReference type="PROSITE" id="PS50045">
    <property type="entry name" value="SIGMA54_INTERACT_4"/>
    <property type="match status" value="1"/>
</dbReference>
<dbReference type="InterPro" id="IPR058031">
    <property type="entry name" value="AAA_lid_NorR"/>
</dbReference>
<feature type="domain" description="Sigma-54 factor interaction" evidence="6">
    <location>
        <begin position="349"/>
        <end position="578"/>
    </location>
</feature>
<dbReference type="InterPro" id="IPR035965">
    <property type="entry name" value="PAS-like_dom_sf"/>
</dbReference>
<keyword evidence="2" id="KW-0067">ATP-binding</keyword>
<dbReference type="Gene3D" id="1.10.10.60">
    <property type="entry name" value="Homeodomain-like"/>
    <property type="match status" value="1"/>
</dbReference>
<accession>A0ABT1RSV3</accession>
<dbReference type="RefSeq" id="WP_256133482.1">
    <property type="nucleotide sequence ID" value="NZ_JANFXK010000024.1"/>
</dbReference>
<evidence type="ECO:0000259" key="6">
    <source>
        <dbReference type="PROSITE" id="PS50045"/>
    </source>
</evidence>
<dbReference type="SUPFAM" id="SSF55785">
    <property type="entry name" value="PYP-like sensor domain (PAS domain)"/>
    <property type="match status" value="1"/>
</dbReference>
<evidence type="ECO:0000256" key="5">
    <source>
        <dbReference type="ARBA" id="ARBA00023163"/>
    </source>
</evidence>
<dbReference type="Pfam" id="PF25601">
    <property type="entry name" value="AAA_lid_14"/>
    <property type="match status" value="1"/>
</dbReference>
<proteinExistence type="predicted"/>
<dbReference type="Pfam" id="PF02954">
    <property type="entry name" value="HTH_8"/>
    <property type="match status" value="1"/>
</dbReference>
<dbReference type="Pfam" id="PF00158">
    <property type="entry name" value="Sigma54_activat"/>
    <property type="match status" value="1"/>
</dbReference>
<organism evidence="7 8">
    <name type="scientific">Anaerovorax odorimutans</name>
    <dbReference type="NCBI Taxonomy" id="109327"/>
    <lineage>
        <taxon>Bacteria</taxon>
        <taxon>Bacillati</taxon>
        <taxon>Bacillota</taxon>
        <taxon>Clostridia</taxon>
        <taxon>Peptostreptococcales</taxon>
        <taxon>Anaerovoracaceae</taxon>
        <taxon>Anaerovorax</taxon>
    </lineage>
</organism>
<dbReference type="Gene3D" id="3.30.450.20">
    <property type="entry name" value="PAS domain"/>
    <property type="match status" value="1"/>
</dbReference>
<dbReference type="Proteomes" id="UP001524502">
    <property type="component" value="Unassembled WGS sequence"/>
</dbReference>
<evidence type="ECO:0000256" key="2">
    <source>
        <dbReference type="ARBA" id="ARBA00022840"/>
    </source>
</evidence>
<reference evidence="7 8" key="1">
    <citation type="submission" date="2022-06" db="EMBL/GenBank/DDBJ databases">
        <title>Isolation of gut microbiota from human fecal samples.</title>
        <authorList>
            <person name="Pamer E.G."/>
            <person name="Barat B."/>
            <person name="Waligurski E."/>
            <person name="Medina S."/>
            <person name="Paddock L."/>
            <person name="Mostad J."/>
        </authorList>
    </citation>
    <scope>NUCLEOTIDE SEQUENCE [LARGE SCALE GENOMIC DNA]</scope>
    <source>
        <strain evidence="7 8">SL.3.17</strain>
    </source>
</reference>
<keyword evidence="4" id="KW-0238">DNA-binding</keyword>
<evidence type="ECO:0000313" key="7">
    <source>
        <dbReference type="EMBL" id="MCQ4638286.1"/>
    </source>
</evidence>
<dbReference type="InterPro" id="IPR009057">
    <property type="entry name" value="Homeodomain-like_sf"/>
</dbReference>
<evidence type="ECO:0000313" key="8">
    <source>
        <dbReference type="Proteomes" id="UP001524502"/>
    </source>
</evidence>